<dbReference type="EMBL" id="JBAKFM010000001">
    <property type="protein sequence ID" value="MEX0468404.1"/>
    <property type="molecule type" value="Genomic_DNA"/>
</dbReference>
<feature type="transmembrane region" description="Helical" evidence="5">
    <location>
        <begin position="257"/>
        <end position="277"/>
    </location>
</feature>
<dbReference type="PANTHER" id="PTHR37955">
    <property type="entry name" value="TELLURITE RESISTANCE PROTEIN TEHA"/>
    <property type="match status" value="1"/>
</dbReference>
<evidence type="ECO:0000256" key="3">
    <source>
        <dbReference type="ARBA" id="ARBA00022989"/>
    </source>
</evidence>
<organism evidence="6 7">
    <name type="scientific">Spiribacter pallidus</name>
    <dbReference type="NCBI Taxonomy" id="1987936"/>
    <lineage>
        <taxon>Bacteria</taxon>
        <taxon>Pseudomonadati</taxon>
        <taxon>Pseudomonadota</taxon>
        <taxon>Gammaproteobacteria</taxon>
        <taxon>Chromatiales</taxon>
        <taxon>Ectothiorhodospiraceae</taxon>
        <taxon>Spiribacter</taxon>
    </lineage>
</organism>
<feature type="transmembrane region" description="Helical" evidence="5">
    <location>
        <begin position="198"/>
        <end position="219"/>
    </location>
</feature>
<dbReference type="Pfam" id="PF03595">
    <property type="entry name" value="SLAC1"/>
    <property type="match status" value="1"/>
</dbReference>
<protein>
    <submittedName>
        <fullName evidence="6">SLAC1 anion channel family protein</fullName>
    </submittedName>
</protein>
<name>A0ABV3T9U6_9GAMM</name>
<feature type="transmembrane region" description="Helical" evidence="5">
    <location>
        <begin position="283"/>
        <end position="303"/>
    </location>
</feature>
<dbReference type="CDD" id="cd09323">
    <property type="entry name" value="TDT_SLAC1_like"/>
    <property type="match status" value="1"/>
</dbReference>
<reference evidence="6 7" key="1">
    <citation type="submission" date="2024-02" db="EMBL/GenBank/DDBJ databases">
        <title>New especies of Spiribacter isolated from saline water.</title>
        <authorList>
            <person name="Leon M.J."/>
            <person name="De La Haba R."/>
            <person name="Sanchez-Porro C."/>
            <person name="Ventosa A."/>
        </authorList>
    </citation>
    <scope>NUCLEOTIDE SEQUENCE [LARGE SCALE GENOMIC DNA]</scope>
    <source>
        <strain evidence="7">ag22IC6-390</strain>
    </source>
</reference>
<keyword evidence="7" id="KW-1185">Reference proteome</keyword>
<keyword evidence="3 5" id="KW-1133">Transmembrane helix</keyword>
<gene>
    <name evidence="6" type="ORF">V6X73_01460</name>
</gene>
<evidence type="ECO:0000256" key="1">
    <source>
        <dbReference type="ARBA" id="ARBA00004141"/>
    </source>
</evidence>
<dbReference type="InterPro" id="IPR004695">
    <property type="entry name" value="SLAC1/Mae1/Ssu1/TehA"/>
</dbReference>
<feature type="transmembrane region" description="Helical" evidence="5">
    <location>
        <begin position="108"/>
        <end position="129"/>
    </location>
</feature>
<feature type="transmembrane region" description="Helical" evidence="5">
    <location>
        <begin position="225"/>
        <end position="245"/>
    </location>
</feature>
<accession>A0ABV3T9U6</accession>
<feature type="transmembrane region" description="Helical" evidence="5">
    <location>
        <begin position="141"/>
        <end position="161"/>
    </location>
</feature>
<feature type="transmembrane region" description="Helical" evidence="5">
    <location>
        <begin position="83"/>
        <end position="102"/>
    </location>
</feature>
<comment type="caution">
    <text evidence="6">The sequence shown here is derived from an EMBL/GenBank/DDBJ whole genome shotgun (WGS) entry which is preliminary data.</text>
</comment>
<dbReference type="RefSeq" id="WP_367958093.1">
    <property type="nucleotide sequence ID" value="NZ_JBAKFK010000001.1"/>
</dbReference>
<dbReference type="PANTHER" id="PTHR37955:SF1">
    <property type="entry name" value="DEP DOMAIN-CONTAINING PROTEIN"/>
    <property type="match status" value="1"/>
</dbReference>
<evidence type="ECO:0000313" key="6">
    <source>
        <dbReference type="EMBL" id="MEX0468404.1"/>
    </source>
</evidence>
<dbReference type="Gene3D" id="1.50.10.150">
    <property type="entry name" value="Voltage-dependent anion channel"/>
    <property type="match status" value="1"/>
</dbReference>
<evidence type="ECO:0000256" key="4">
    <source>
        <dbReference type="ARBA" id="ARBA00023136"/>
    </source>
</evidence>
<evidence type="ECO:0000256" key="2">
    <source>
        <dbReference type="ARBA" id="ARBA00022692"/>
    </source>
</evidence>
<feature type="transmembrane region" description="Helical" evidence="5">
    <location>
        <begin position="167"/>
        <end position="186"/>
    </location>
</feature>
<comment type="subcellular location">
    <subcellularLocation>
        <location evidence="1">Membrane</location>
        <topology evidence="1">Multi-pass membrane protein</topology>
    </subcellularLocation>
</comment>
<dbReference type="InterPro" id="IPR038665">
    <property type="entry name" value="Voltage-dep_anion_channel_sf"/>
</dbReference>
<dbReference type="Proteomes" id="UP001556709">
    <property type="component" value="Unassembled WGS sequence"/>
</dbReference>
<feature type="transmembrane region" description="Helical" evidence="5">
    <location>
        <begin position="40"/>
        <end position="62"/>
    </location>
</feature>
<evidence type="ECO:0000256" key="5">
    <source>
        <dbReference type="SAM" id="Phobius"/>
    </source>
</evidence>
<keyword evidence="2 5" id="KW-0812">Transmembrane</keyword>
<sequence>MQTDTRLAHFPVGFFAMVMGLSGLSLVWQKAAEVFDTPAVIGQGLLALATLIFGVFALAYGVKWLKHPDAVRAELDHPVKLSFVPAISISLILIGTGMAHSLPAIAETIWTVGAVAHLLLTLFIVNRWIHHQHFEINHINPAWFIPAVGNILVPIAGVGFGQVSASWFFFSIGVVFWLVLLTIIFYRVFFHAPLPGRLLPTLFILVAPPAAGFIGYTQLAGGLDAFARVQVNIALFLTLLLAIQFRRFVALPFFISFWAYSFPLAAMTVAMMVYHQLTQTPWTLWASGLLVAVTTLVIAWLAVATAKAARAGEICVPEG</sequence>
<dbReference type="InterPro" id="IPR052951">
    <property type="entry name" value="Tellurite_res_ion_channel"/>
</dbReference>
<feature type="transmembrane region" description="Helical" evidence="5">
    <location>
        <begin position="7"/>
        <end position="28"/>
    </location>
</feature>
<proteinExistence type="predicted"/>
<keyword evidence="4 5" id="KW-0472">Membrane</keyword>
<evidence type="ECO:0000313" key="7">
    <source>
        <dbReference type="Proteomes" id="UP001556709"/>
    </source>
</evidence>